<evidence type="ECO:0000256" key="3">
    <source>
        <dbReference type="ARBA" id="ARBA00022989"/>
    </source>
</evidence>
<dbReference type="GO" id="GO:0016020">
    <property type="term" value="C:membrane"/>
    <property type="evidence" value="ECO:0007669"/>
    <property type="project" value="UniProtKB-SubCell"/>
</dbReference>
<comment type="subcellular location">
    <subcellularLocation>
        <location evidence="1">Membrane</location>
    </subcellularLocation>
</comment>
<dbReference type="Proteomes" id="UP000054815">
    <property type="component" value="Unassembled WGS sequence"/>
</dbReference>
<keyword evidence="2 5" id="KW-0812">Transmembrane</keyword>
<feature type="transmembrane region" description="Helical" evidence="5">
    <location>
        <begin position="99"/>
        <end position="120"/>
    </location>
</feature>
<feature type="transmembrane region" description="Helical" evidence="5">
    <location>
        <begin position="232"/>
        <end position="253"/>
    </location>
</feature>
<feature type="transmembrane region" description="Helical" evidence="5">
    <location>
        <begin position="309"/>
        <end position="331"/>
    </location>
</feature>
<feature type="transmembrane region" description="Helical" evidence="5">
    <location>
        <begin position="64"/>
        <end position="87"/>
    </location>
</feature>
<protein>
    <recommendedName>
        <fullName evidence="9">G-protein coupled receptors family 1 profile domain-containing protein</fullName>
    </recommendedName>
</protein>
<gene>
    <name evidence="7" type="ORF">T4E_7449</name>
</gene>
<keyword evidence="6" id="KW-0732">Signal</keyword>
<evidence type="ECO:0000256" key="4">
    <source>
        <dbReference type="ARBA" id="ARBA00023136"/>
    </source>
</evidence>
<sequence>MATRICNCCWVWRSIWFTLVIEASNSHHRNEFLAAFAISAEDKTMATEWNTIADQAFQLRKWIIWLKIPIGAVSACLNLIGALALAWNRKMRSNNTFIFIAYSSASFVVTGVGAIVDSTISLRNGIYGHRNGFVLTELSCFQQRYVRELGSYMTTTSYLLTAADRFVAVFSPHFYRHHYNKRATTVGLITLAMLFSVGMLSVRFWTLVDETIVQCSVISQGSNVTLKFEKSLLLSLHAVTLLMCISLMLRIHYSRMNRVQSGVEIRHRKRRRILTTLCISCASYTATVVAGTVLEEISLAQSDPITGIYYTNFVVLVDFSGLVSFCVFYTTSAEYRLSVKRLIRKFLKLCGYQQHLSNQISTIVAGSSWAKDA</sequence>
<comment type="caution">
    <text evidence="7">The sequence shown here is derived from an EMBL/GenBank/DDBJ whole genome shotgun (WGS) entry which is preliminary data.</text>
</comment>
<feature type="chain" id="PRO_5006872529" description="G-protein coupled receptors family 1 profile domain-containing protein" evidence="6">
    <location>
        <begin position="24"/>
        <end position="373"/>
    </location>
</feature>
<dbReference type="EMBL" id="JYDU01000274">
    <property type="protein sequence ID" value="KRX87642.1"/>
    <property type="molecule type" value="Genomic_DNA"/>
</dbReference>
<dbReference type="SMART" id="SM01381">
    <property type="entry name" value="7TM_GPCR_Srsx"/>
    <property type="match status" value="1"/>
</dbReference>
<feature type="transmembrane region" description="Helical" evidence="5">
    <location>
        <begin position="273"/>
        <end position="294"/>
    </location>
</feature>
<evidence type="ECO:0000256" key="1">
    <source>
        <dbReference type="ARBA" id="ARBA00004370"/>
    </source>
</evidence>
<reference evidence="7 8" key="1">
    <citation type="submission" date="2015-01" db="EMBL/GenBank/DDBJ databases">
        <title>Evolution of Trichinella species and genotypes.</title>
        <authorList>
            <person name="Korhonen P.K."/>
            <person name="Edoardo P."/>
            <person name="Giuseppe L.R."/>
            <person name="Gasser R.B."/>
        </authorList>
    </citation>
    <scope>NUCLEOTIDE SEQUENCE [LARGE SCALE GENOMIC DNA]</scope>
    <source>
        <strain evidence="7">ISS141</strain>
    </source>
</reference>
<dbReference type="Gene3D" id="1.20.1070.10">
    <property type="entry name" value="Rhodopsin 7-helix transmembrane proteins"/>
    <property type="match status" value="1"/>
</dbReference>
<keyword evidence="4 5" id="KW-0472">Membrane</keyword>
<evidence type="ECO:0008006" key="9">
    <source>
        <dbReference type="Google" id="ProtNLM"/>
    </source>
</evidence>
<dbReference type="InterPro" id="IPR000276">
    <property type="entry name" value="GPCR_Rhodpsn"/>
</dbReference>
<evidence type="ECO:0000256" key="2">
    <source>
        <dbReference type="ARBA" id="ARBA00022692"/>
    </source>
</evidence>
<proteinExistence type="predicted"/>
<accession>A0A0V0XI16</accession>
<dbReference type="AlphaFoldDB" id="A0A0V0XI16"/>
<dbReference type="SUPFAM" id="SSF81321">
    <property type="entry name" value="Family A G protein-coupled receptor-like"/>
    <property type="match status" value="1"/>
</dbReference>
<dbReference type="GO" id="GO:0004930">
    <property type="term" value="F:G protein-coupled receptor activity"/>
    <property type="evidence" value="ECO:0007669"/>
    <property type="project" value="InterPro"/>
</dbReference>
<feature type="signal peptide" evidence="6">
    <location>
        <begin position="1"/>
        <end position="23"/>
    </location>
</feature>
<dbReference type="PANTHER" id="PTHR23360">
    <property type="entry name" value="G-PROTEIN COUPLED RECEPTORS FAMILY 1 PROFILE DOMAIN-CONTAINING PROTEIN-RELATED"/>
    <property type="match status" value="1"/>
</dbReference>
<feature type="transmembrane region" description="Helical" evidence="5">
    <location>
        <begin position="186"/>
        <end position="206"/>
    </location>
</feature>
<name>A0A0V0XI16_TRIPS</name>
<dbReference type="InterPro" id="IPR047130">
    <property type="entry name" value="7TM_GPCR_Srsx_nematod"/>
</dbReference>
<dbReference type="InterPro" id="IPR019424">
    <property type="entry name" value="7TM_GPCR_Srsx"/>
</dbReference>
<evidence type="ECO:0000313" key="7">
    <source>
        <dbReference type="EMBL" id="KRX87642.1"/>
    </source>
</evidence>
<dbReference type="Pfam" id="PF10320">
    <property type="entry name" value="7TM_GPCR_Srsx"/>
    <property type="match status" value="1"/>
</dbReference>
<keyword evidence="3 5" id="KW-1133">Transmembrane helix</keyword>
<evidence type="ECO:0000256" key="5">
    <source>
        <dbReference type="SAM" id="Phobius"/>
    </source>
</evidence>
<organism evidence="7 8">
    <name type="scientific">Trichinella pseudospiralis</name>
    <name type="common">Parasitic roundworm</name>
    <dbReference type="NCBI Taxonomy" id="6337"/>
    <lineage>
        <taxon>Eukaryota</taxon>
        <taxon>Metazoa</taxon>
        <taxon>Ecdysozoa</taxon>
        <taxon>Nematoda</taxon>
        <taxon>Enoplea</taxon>
        <taxon>Dorylaimia</taxon>
        <taxon>Trichinellida</taxon>
        <taxon>Trichinellidae</taxon>
        <taxon>Trichinella</taxon>
    </lineage>
</organism>
<evidence type="ECO:0000313" key="8">
    <source>
        <dbReference type="Proteomes" id="UP000054815"/>
    </source>
</evidence>
<evidence type="ECO:0000256" key="6">
    <source>
        <dbReference type="SAM" id="SignalP"/>
    </source>
</evidence>